<dbReference type="Pfam" id="PF13492">
    <property type="entry name" value="GAF_3"/>
    <property type="match status" value="1"/>
</dbReference>
<dbReference type="InterPro" id="IPR000700">
    <property type="entry name" value="PAS-assoc_C"/>
</dbReference>
<keyword evidence="1" id="KW-0472">Membrane</keyword>
<name>A0ABS4DEJ6_9CHLR</name>
<dbReference type="Pfam" id="PF16927">
    <property type="entry name" value="HisKA_7TM"/>
    <property type="match status" value="1"/>
</dbReference>
<feature type="transmembrane region" description="Helical" evidence="1">
    <location>
        <begin position="100"/>
        <end position="121"/>
    </location>
</feature>
<dbReference type="InterPro" id="IPR029016">
    <property type="entry name" value="GAF-like_dom_sf"/>
</dbReference>
<dbReference type="Gene3D" id="3.30.70.270">
    <property type="match status" value="1"/>
</dbReference>
<dbReference type="NCBIfam" id="TIGR00254">
    <property type="entry name" value="GGDEF"/>
    <property type="match status" value="1"/>
</dbReference>
<dbReference type="RefSeq" id="WP_135480035.1">
    <property type="nucleotide sequence ID" value="NZ_SIJK02000045.1"/>
</dbReference>
<feature type="domain" description="GGDEF" evidence="3">
    <location>
        <begin position="737"/>
        <end position="871"/>
    </location>
</feature>
<dbReference type="InterPro" id="IPR031621">
    <property type="entry name" value="HisKA_7TM"/>
</dbReference>
<feature type="domain" description="PAC" evidence="2">
    <location>
        <begin position="294"/>
        <end position="351"/>
    </location>
</feature>
<dbReference type="SUPFAM" id="SSF55785">
    <property type="entry name" value="PYP-like sensor domain (PAS domain)"/>
    <property type="match status" value="1"/>
</dbReference>
<dbReference type="InterPro" id="IPR050469">
    <property type="entry name" value="Diguanylate_Cyclase"/>
</dbReference>
<evidence type="ECO:0000256" key="1">
    <source>
        <dbReference type="SAM" id="Phobius"/>
    </source>
</evidence>
<feature type="transmembrane region" description="Helical" evidence="1">
    <location>
        <begin position="6"/>
        <end position="26"/>
    </location>
</feature>
<dbReference type="SUPFAM" id="SSF55781">
    <property type="entry name" value="GAF domain-like"/>
    <property type="match status" value="2"/>
</dbReference>
<dbReference type="Pfam" id="PF01590">
    <property type="entry name" value="GAF"/>
    <property type="match status" value="1"/>
</dbReference>
<protein>
    <submittedName>
        <fullName evidence="4">Diguanylate cyclase</fullName>
        <ecNumber evidence="4">2.7.7.65</ecNumber>
    </submittedName>
</protein>
<feature type="transmembrane region" description="Helical" evidence="1">
    <location>
        <begin position="64"/>
        <end position="88"/>
    </location>
</feature>
<dbReference type="PROSITE" id="PS50887">
    <property type="entry name" value="GGDEF"/>
    <property type="match status" value="1"/>
</dbReference>
<dbReference type="Pfam" id="PF00990">
    <property type="entry name" value="GGDEF"/>
    <property type="match status" value="1"/>
</dbReference>
<dbReference type="InterPro" id="IPR000014">
    <property type="entry name" value="PAS"/>
</dbReference>
<dbReference type="Proteomes" id="UP001193081">
    <property type="component" value="Unassembled WGS sequence"/>
</dbReference>
<dbReference type="PANTHER" id="PTHR45138:SF9">
    <property type="entry name" value="DIGUANYLATE CYCLASE DGCM-RELATED"/>
    <property type="match status" value="1"/>
</dbReference>
<feature type="transmembrane region" description="Helical" evidence="1">
    <location>
        <begin position="176"/>
        <end position="200"/>
    </location>
</feature>
<dbReference type="EC" id="2.7.7.65" evidence="4"/>
<evidence type="ECO:0000259" key="2">
    <source>
        <dbReference type="PROSITE" id="PS50113"/>
    </source>
</evidence>
<dbReference type="Pfam" id="PF13188">
    <property type="entry name" value="PAS_8"/>
    <property type="match status" value="1"/>
</dbReference>
<evidence type="ECO:0000259" key="3">
    <source>
        <dbReference type="PROSITE" id="PS50887"/>
    </source>
</evidence>
<sequence length="882" mass="98451">MSIDSILIFLLAVSSIVAFLLAIYALRHRAMPGAVSFSLMLGGQSAWAAFALSKAVTPTLTGQIIWDNLIFLAVDVTVVGALLFALSYTGRQELARRVRYLLMIIPFLNILLIWSDAFHSLVRTNVTMLTDGAIPWLFYSYGPWFWVITSYQYLLIGAAILILAEAAAKATRHARLQAWALPLSLLLPTMISLLVVMQIVPVPAIPDFEVSPISFLVGYPIMGWSIFYKRLFELMPIAYDMLFEKLPDSVLILDEHNQVVAMNQKAYERLGAKQRLPISLTSLLPELGPTTKPNNSDLFVTNLSHTEASGERVLYEAVITRLHDRWGRVGGMLVVLRDITTQAEANEALRESEGAFRELAFEHARLYEEARKRADQVETLRQAVATVAATLDANEAVGRMMEQLAHVVPYDGASVQLRCGEYSEIFDCRGFAHPAQVKGLRFLIKPGSYEEAIYERSETIRLADTQLEHPEFTHPPDMIIRSWLALPLIVGERVIGILTIDSQQPNFFTEEDASIGRMFASHVAVSLEQAQMYGREVRMQRRLTELQQAARQIAAHSANPAALFHEVYRAVEGLLAAEVLVISRFDLGCSEVCDLYIADPRESREGGCYAFANSFAETLLARGQTWCLTHLNDTEFHPELPGFRLTSRTMLATLLHGREDVIGMMVIHNPQASAYSDDDLALFDLLASHVATAMENCTLFAEVERLATTDPLTGLANRRHFFAVMWQAILTARRQRQPLALLLLDLDHFKLINDTYGHQAGDRVLQSVAQTCQTCVRADDLVGRYGGEELSVLMPSTNFEGAARVAERIRYAIESLRVQVDEHEIQVTSSIGVVVETSLHNTHLDELISRADQALYAAKDAGRNCVQIWGETNSRSLEQSVT</sequence>
<keyword evidence="4" id="KW-0808">Transferase</keyword>
<dbReference type="EMBL" id="SIJK02000045">
    <property type="protein sequence ID" value="MBP1467872.1"/>
    <property type="molecule type" value="Genomic_DNA"/>
</dbReference>
<dbReference type="PANTHER" id="PTHR45138">
    <property type="entry name" value="REGULATORY COMPONENTS OF SENSORY TRANSDUCTION SYSTEM"/>
    <property type="match status" value="1"/>
</dbReference>
<evidence type="ECO:0000313" key="5">
    <source>
        <dbReference type="Proteomes" id="UP001193081"/>
    </source>
</evidence>
<dbReference type="SUPFAM" id="SSF55073">
    <property type="entry name" value="Nucleotide cyclase"/>
    <property type="match status" value="1"/>
</dbReference>
<organism evidence="4 5">
    <name type="scientific">Candidatus Chloroploca mongolica</name>
    <dbReference type="NCBI Taxonomy" id="2528176"/>
    <lineage>
        <taxon>Bacteria</taxon>
        <taxon>Bacillati</taxon>
        <taxon>Chloroflexota</taxon>
        <taxon>Chloroflexia</taxon>
        <taxon>Chloroflexales</taxon>
        <taxon>Chloroflexineae</taxon>
        <taxon>Oscillochloridaceae</taxon>
        <taxon>Candidatus Chloroploca</taxon>
    </lineage>
</organism>
<keyword evidence="1" id="KW-1133">Transmembrane helix</keyword>
<dbReference type="InterPro" id="IPR035965">
    <property type="entry name" value="PAS-like_dom_sf"/>
</dbReference>
<dbReference type="SMART" id="SM00267">
    <property type="entry name" value="GGDEF"/>
    <property type="match status" value="1"/>
</dbReference>
<dbReference type="PROSITE" id="PS50113">
    <property type="entry name" value="PAC"/>
    <property type="match status" value="1"/>
</dbReference>
<dbReference type="InterPro" id="IPR003018">
    <property type="entry name" value="GAF"/>
</dbReference>
<feature type="transmembrane region" description="Helical" evidence="1">
    <location>
        <begin position="141"/>
        <end position="164"/>
    </location>
</feature>
<dbReference type="CDD" id="cd01949">
    <property type="entry name" value="GGDEF"/>
    <property type="match status" value="1"/>
</dbReference>
<gene>
    <name evidence="4" type="ORF">EYB53_019305</name>
</gene>
<feature type="transmembrane region" description="Helical" evidence="1">
    <location>
        <begin position="33"/>
        <end position="52"/>
    </location>
</feature>
<dbReference type="InterPro" id="IPR043128">
    <property type="entry name" value="Rev_trsase/Diguanyl_cyclase"/>
</dbReference>
<dbReference type="InterPro" id="IPR000160">
    <property type="entry name" value="GGDEF_dom"/>
</dbReference>
<accession>A0ABS4DEJ6</accession>
<reference evidence="4 5" key="1">
    <citation type="submission" date="2021-03" db="EMBL/GenBank/DDBJ databases">
        <authorList>
            <person name="Grouzdev D.S."/>
        </authorList>
    </citation>
    <scope>NUCLEOTIDE SEQUENCE [LARGE SCALE GENOMIC DNA]</scope>
    <source>
        <strain evidence="4 5">M50-1</strain>
    </source>
</reference>
<proteinExistence type="predicted"/>
<keyword evidence="1" id="KW-0812">Transmembrane</keyword>
<dbReference type="Gene3D" id="3.30.450.40">
    <property type="match status" value="2"/>
</dbReference>
<comment type="caution">
    <text evidence="4">The sequence shown here is derived from an EMBL/GenBank/DDBJ whole genome shotgun (WGS) entry which is preliminary data.</text>
</comment>
<dbReference type="InterPro" id="IPR029787">
    <property type="entry name" value="Nucleotide_cyclase"/>
</dbReference>
<dbReference type="SMART" id="SM00065">
    <property type="entry name" value="GAF"/>
    <property type="match status" value="2"/>
</dbReference>
<dbReference type="GO" id="GO:0052621">
    <property type="term" value="F:diguanylate cyclase activity"/>
    <property type="evidence" value="ECO:0007669"/>
    <property type="project" value="UniProtKB-EC"/>
</dbReference>
<keyword evidence="5" id="KW-1185">Reference proteome</keyword>
<dbReference type="Gene3D" id="3.30.450.20">
    <property type="entry name" value="PAS domain"/>
    <property type="match status" value="1"/>
</dbReference>
<keyword evidence="4" id="KW-0548">Nucleotidyltransferase</keyword>
<evidence type="ECO:0000313" key="4">
    <source>
        <dbReference type="EMBL" id="MBP1467872.1"/>
    </source>
</evidence>